<comment type="caution">
    <text evidence="1">The sequence shown here is derived from an EMBL/GenBank/DDBJ whole genome shotgun (WGS) entry which is preliminary data.</text>
</comment>
<proteinExistence type="predicted"/>
<keyword evidence="2" id="KW-1185">Reference proteome</keyword>
<organism evidence="1 2">
    <name type="scientific">Trichoderma cornu-damae</name>
    <dbReference type="NCBI Taxonomy" id="654480"/>
    <lineage>
        <taxon>Eukaryota</taxon>
        <taxon>Fungi</taxon>
        <taxon>Dikarya</taxon>
        <taxon>Ascomycota</taxon>
        <taxon>Pezizomycotina</taxon>
        <taxon>Sordariomycetes</taxon>
        <taxon>Hypocreomycetidae</taxon>
        <taxon>Hypocreales</taxon>
        <taxon>Hypocreaceae</taxon>
        <taxon>Trichoderma</taxon>
    </lineage>
</organism>
<accession>A0A9P8TZZ3</accession>
<reference evidence="1" key="1">
    <citation type="submission" date="2021-08" db="EMBL/GenBank/DDBJ databases">
        <title>Chromosome-Level Trichoderma cornu-damae using Hi-C Data.</title>
        <authorList>
            <person name="Kim C.S."/>
        </authorList>
    </citation>
    <scope>NUCLEOTIDE SEQUENCE</scope>
    <source>
        <strain evidence="1">KA19-0412C</strain>
    </source>
</reference>
<gene>
    <name evidence="1" type="ORF">Trco_000587</name>
</gene>
<dbReference type="AlphaFoldDB" id="A0A9P8TZZ3"/>
<evidence type="ECO:0000313" key="1">
    <source>
        <dbReference type="EMBL" id="KAH6610567.1"/>
    </source>
</evidence>
<sequence length="132" mass="14652">MARRRLRGCERLERWSPGEDSSRWLEAGGHLSLFQRPGDVEQDDGRGAIAGLEENRRWPGRRLTCAFGGHAGSTVTHEMAIAHASIPSIRSFVVHGRKHEPRASIGPIKEAARFGDGPAQMIPLQRDPIPER</sequence>
<name>A0A9P8TZZ3_9HYPO</name>
<dbReference type="EMBL" id="JAIWOZ010000001">
    <property type="protein sequence ID" value="KAH6610567.1"/>
    <property type="molecule type" value="Genomic_DNA"/>
</dbReference>
<protein>
    <submittedName>
        <fullName evidence="1">Uncharacterized protein</fullName>
    </submittedName>
</protein>
<dbReference type="Proteomes" id="UP000827724">
    <property type="component" value="Unassembled WGS sequence"/>
</dbReference>
<evidence type="ECO:0000313" key="2">
    <source>
        <dbReference type="Proteomes" id="UP000827724"/>
    </source>
</evidence>